<dbReference type="FunFam" id="3.90.640.10:FF:000002">
    <property type="entry name" value="Heat shock 70 kDa"/>
    <property type="match status" value="2"/>
</dbReference>
<dbReference type="PANTHER" id="PTHR19375">
    <property type="entry name" value="HEAT SHOCK PROTEIN 70KDA"/>
    <property type="match status" value="1"/>
</dbReference>
<keyword evidence="5" id="KW-1185">Reference proteome</keyword>
<dbReference type="FunFam" id="3.30.30.30:FF:000001">
    <property type="entry name" value="heat shock 70 kDa protein-like"/>
    <property type="match status" value="2"/>
</dbReference>
<proteinExistence type="inferred from homology"/>
<keyword evidence="3" id="KW-0067">ATP-binding</keyword>
<evidence type="ECO:0000256" key="1">
    <source>
        <dbReference type="ARBA" id="ARBA00007381"/>
    </source>
</evidence>
<dbReference type="InterPro" id="IPR029048">
    <property type="entry name" value="HSP70_C_sf"/>
</dbReference>
<dbReference type="FunFam" id="3.30.420.40:FF:000545">
    <property type="entry name" value="Endoplasmic reticulum chaperone BiP"/>
    <property type="match status" value="1"/>
</dbReference>
<dbReference type="PRINTS" id="PR00301">
    <property type="entry name" value="HEATSHOCK70"/>
</dbReference>
<dbReference type="FunFam" id="3.30.420.40:FF:000004">
    <property type="entry name" value="Molecular chaperone DnaK"/>
    <property type="match status" value="1"/>
</dbReference>
<protein>
    <submittedName>
        <fullName evidence="4">Uncharacterized protein</fullName>
    </submittedName>
</protein>
<dbReference type="AlphaFoldDB" id="A0A484MN64"/>
<sequence>MWSVSSANLLRTRLQPIPPIPSSLHVKRLIGRQFNDIIVQNDMKLWPFKVTAGPGEGNAEKPMIVVTYNGEEKTFAAEEISSMILQKMKSIAEAYLGKQVKNAVITVPAYFSDAQRQATKDAGLIAGINVLRIINEPTAAAIAYGLDKKGSRSDSVLKNILVFDLGGGTFDVSIVKMEKDLFEVKAVNGDTHLGGGDFNNRMVSHFVAEFERKHKKDMSGDPRALGRLRAACERAKRVLSSATETSINIDCLFEGIDFSSGITRARFDKLNLDLFKDCMEPVEKCFKDANMEKSDLHDIVLVGGSTRIPKIQELLQDLLNTKILCKSINPDEAVAHGAAFHAAILTGACLGVNKDIVLVDVAPLSLGIEVRGSEMSVVIPRNTPIPTKMTDKYVTAIDNQTGAPFKVFEGEMPMTKDNYFLGKFYLHDIPPAPKGDAMFDVDFEIDANGILTVSAVLVGSDNRDQITITSHSTRLTKEEIDRMVKEAEEYKAQDEQRKKASAAKNALENYIHYLRGTLRGCGTRIGMEEDVIQLKIAIENAYKWLDWNFLLGEAHFFEAKMKELEMICEPVITKLQCPPGRIRRWRWMEITTLNEGGDDGDGPLGNTMQGNRTTPSWVAFTPADRLIGESAQNQAAFNPSNTIFDVKRLIGRKFNDTIVQNDMKLWPFKVTAGTDGKKVKNAVITVPAYFNDAQRQATKDAGVIAGLNVLRIINEPTAAAIAYGLDKKGVGKGDPASKNILVFDLGGGTFDVSILTIKKDVFEVKAVNGDTHLGGGDFNNRMVSHFAAEFERKHKKDLSGNPRALGRLRVACERAKRNLSSATETSIDIECLFEGIDSSSTITRARVISYVVMVGGSTLIPKVQELLQEHFLGKLSKSINPDEAVAHGAAFHAASLAGVCLGVNKDVVLLDVAPLSLGIRVHGGDMSVVISRNTPIPTKRTRHNYQNVHDNLT</sequence>
<dbReference type="SUPFAM" id="SSF100934">
    <property type="entry name" value="Heat shock protein 70kD (HSP70), C-terminal subdomain"/>
    <property type="match status" value="1"/>
</dbReference>
<organism evidence="4 5">
    <name type="scientific">Cuscuta campestris</name>
    <dbReference type="NCBI Taxonomy" id="132261"/>
    <lineage>
        <taxon>Eukaryota</taxon>
        <taxon>Viridiplantae</taxon>
        <taxon>Streptophyta</taxon>
        <taxon>Embryophyta</taxon>
        <taxon>Tracheophyta</taxon>
        <taxon>Spermatophyta</taxon>
        <taxon>Magnoliopsida</taxon>
        <taxon>eudicotyledons</taxon>
        <taxon>Gunneridae</taxon>
        <taxon>Pentapetalae</taxon>
        <taxon>asterids</taxon>
        <taxon>lamiids</taxon>
        <taxon>Solanales</taxon>
        <taxon>Convolvulaceae</taxon>
        <taxon>Cuscuteae</taxon>
        <taxon>Cuscuta</taxon>
        <taxon>Cuscuta subgen. Grammica</taxon>
        <taxon>Cuscuta sect. Cleistogrammica</taxon>
    </lineage>
</organism>
<evidence type="ECO:0000313" key="4">
    <source>
        <dbReference type="EMBL" id="VFQ89506.1"/>
    </source>
</evidence>
<dbReference type="Gene3D" id="3.30.420.40">
    <property type="match status" value="5"/>
</dbReference>
<dbReference type="Gene3D" id="2.60.34.10">
    <property type="entry name" value="Substrate Binding Domain Of DNAk, Chain A, domain 1"/>
    <property type="match status" value="2"/>
</dbReference>
<name>A0A484MN64_9ASTE</name>
<dbReference type="GO" id="GO:0140662">
    <property type="term" value="F:ATP-dependent protein folding chaperone"/>
    <property type="evidence" value="ECO:0007669"/>
    <property type="project" value="InterPro"/>
</dbReference>
<evidence type="ECO:0000256" key="2">
    <source>
        <dbReference type="ARBA" id="ARBA00022741"/>
    </source>
</evidence>
<dbReference type="FunFam" id="2.60.34.10:FF:000012">
    <property type="entry name" value="Heat shock 70 kDa protein"/>
    <property type="match status" value="1"/>
</dbReference>
<dbReference type="Proteomes" id="UP000595140">
    <property type="component" value="Unassembled WGS sequence"/>
</dbReference>
<reference evidence="4 5" key="1">
    <citation type="submission" date="2018-04" db="EMBL/GenBank/DDBJ databases">
        <authorList>
            <person name="Vogel A."/>
        </authorList>
    </citation>
    <scope>NUCLEOTIDE SEQUENCE [LARGE SCALE GENOMIC DNA]</scope>
</reference>
<dbReference type="PROSITE" id="PS01036">
    <property type="entry name" value="HSP70_3"/>
    <property type="match status" value="1"/>
</dbReference>
<dbReference type="SUPFAM" id="SSF53067">
    <property type="entry name" value="Actin-like ATPase domain"/>
    <property type="match status" value="4"/>
</dbReference>
<dbReference type="Gene3D" id="3.30.30.30">
    <property type="match status" value="1"/>
</dbReference>
<dbReference type="InterPro" id="IPR018181">
    <property type="entry name" value="Heat_shock_70_CS"/>
</dbReference>
<gene>
    <name evidence="4" type="ORF">CCAM_LOCUS31282</name>
</gene>
<dbReference type="OrthoDB" id="1681210at2759"/>
<dbReference type="InterPro" id="IPR013126">
    <property type="entry name" value="Hsp_70_fam"/>
</dbReference>
<accession>A0A484MN64</accession>
<evidence type="ECO:0000313" key="5">
    <source>
        <dbReference type="Proteomes" id="UP000595140"/>
    </source>
</evidence>
<dbReference type="SUPFAM" id="SSF100920">
    <property type="entry name" value="Heat shock protein 70kD (HSP70), peptide-binding domain"/>
    <property type="match status" value="2"/>
</dbReference>
<keyword evidence="2" id="KW-0547">Nucleotide-binding</keyword>
<dbReference type="InterPro" id="IPR029047">
    <property type="entry name" value="HSP70_peptide-bd_sf"/>
</dbReference>
<dbReference type="Pfam" id="PF00012">
    <property type="entry name" value="HSP70"/>
    <property type="match status" value="3"/>
</dbReference>
<dbReference type="EMBL" id="OOIL02003813">
    <property type="protein sequence ID" value="VFQ89506.1"/>
    <property type="molecule type" value="Genomic_DNA"/>
</dbReference>
<evidence type="ECO:0000256" key="3">
    <source>
        <dbReference type="ARBA" id="ARBA00022840"/>
    </source>
</evidence>
<dbReference type="Gene3D" id="1.20.1270.10">
    <property type="match status" value="1"/>
</dbReference>
<comment type="similarity">
    <text evidence="1">Belongs to the heat shock protein 70 family.</text>
</comment>
<dbReference type="GO" id="GO:0005524">
    <property type="term" value="F:ATP binding"/>
    <property type="evidence" value="ECO:0007669"/>
    <property type="project" value="UniProtKB-KW"/>
</dbReference>
<dbReference type="Gene3D" id="3.90.640.10">
    <property type="entry name" value="Actin, Chain A, domain 4"/>
    <property type="match status" value="2"/>
</dbReference>
<dbReference type="InterPro" id="IPR043129">
    <property type="entry name" value="ATPase_NBD"/>
</dbReference>
<dbReference type="PROSITE" id="PS00329">
    <property type="entry name" value="HSP70_2"/>
    <property type="match status" value="2"/>
</dbReference>